<dbReference type="Gene3D" id="2.80.10.50">
    <property type="match status" value="1"/>
</dbReference>
<keyword evidence="1" id="KW-0378">Hydrolase</keyword>
<gene>
    <name evidence="6" type="ORF">ADL15_36260</name>
</gene>
<feature type="domain" description="Ricin B lectin" evidence="5">
    <location>
        <begin position="650"/>
        <end position="718"/>
    </location>
</feature>
<keyword evidence="7" id="KW-1185">Reference proteome</keyword>
<evidence type="ECO:0000256" key="3">
    <source>
        <dbReference type="SAM" id="MobiDB-lite"/>
    </source>
</evidence>
<evidence type="ECO:0000256" key="1">
    <source>
        <dbReference type="ARBA" id="ARBA00023295"/>
    </source>
</evidence>
<accession>A0A101JI04</accession>
<dbReference type="AlphaFoldDB" id="A0A101JI04"/>
<proteinExistence type="predicted"/>
<dbReference type="GO" id="GO:0000272">
    <property type="term" value="P:polysaccharide catabolic process"/>
    <property type="evidence" value="ECO:0007669"/>
    <property type="project" value="UniProtKB-KW"/>
</dbReference>
<feature type="transmembrane region" description="Helical" evidence="4">
    <location>
        <begin position="34"/>
        <end position="55"/>
    </location>
</feature>
<dbReference type="SUPFAM" id="SSF49265">
    <property type="entry name" value="Fibronectin type III"/>
    <property type="match status" value="1"/>
</dbReference>
<dbReference type="CDD" id="cd00161">
    <property type="entry name" value="beta-trefoil_Ricin-like"/>
    <property type="match status" value="1"/>
</dbReference>
<dbReference type="EMBL" id="LLZH01000301">
    <property type="protein sequence ID" value="KUL27154.1"/>
    <property type="molecule type" value="Genomic_DNA"/>
</dbReference>
<evidence type="ECO:0000313" key="7">
    <source>
        <dbReference type="Proteomes" id="UP000053244"/>
    </source>
</evidence>
<dbReference type="GO" id="GO:0016798">
    <property type="term" value="F:hydrolase activity, acting on glycosyl bonds"/>
    <property type="evidence" value="ECO:0007669"/>
    <property type="project" value="UniProtKB-KW"/>
</dbReference>
<keyword evidence="4" id="KW-0812">Transmembrane</keyword>
<keyword evidence="2" id="KW-0624">Polysaccharide degradation</keyword>
<protein>
    <recommendedName>
        <fullName evidence="5">Ricin B lectin domain-containing protein</fullName>
    </recommendedName>
</protein>
<dbReference type="InterPro" id="IPR003961">
    <property type="entry name" value="FN3_dom"/>
</dbReference>
<dbReference type="InterPro" id="IPR013783">
    <property type="entry name" value="Ig-like_fold"/>
</dbReference>
<dbReference type="Gene3D" id="2.60.40.10">
    <property type="entry name" value="Immunoglobulins"/>
    <property type="match status" value="1"/>
</dbReference>
<keyword evidence="4" id="KW-0472">Membrane</keyword>
<feature type="region of interest" description="Disordered" evidence="3">
    <location>
        <begin position="418"/>
        <end position="530"/>
    </location>
</feature>
<dbReference type="InterPro" id="IPR036116">
    <property type="entry name" value="FN3_sf"/>
</dbReference>
<dbReference type="InterPro" id="IPR000772">
    <property type="entry name" value="Ricin_B_lectin"/>
</dbReference>
<feature type="region of interest" description="Disordered" evidence="3">
    <location>
        <begin position="1"/>
        <end position="31"/>
    </location>
</feature>
<feature type="compositionally biased region" description="Low complexity" evidence="3">
    <location>
        <begin position="481"/>
        <end position="498"/>
    </location>
</feature>
<reference evidence="6 7" key="1">
    <citation type="submission" date="2015-10" db="EMBL/GenBank/DDBJ databases">
        <authorList>
            <person name="Gilbert D.G."/>
        </authorList>
    </citation>
    <scope>NUCLEOTIDE SEQUENCE [LARGE SCALE GENOMIC DNA]</scope>
    <source>
        <strain evidence="6 7">NRRL B-16712</strain>
    </source>
</reference>
<dbReference type="Proteomes" id="UP000053244">
    <property type="component" value="Unassembled WGS sequence"/>
</dbReference>
<evidence type="ECO:0000256" key="4">
    <source>
        <dbReference type="SAM" id="Phobius"/>
    </source>
</evidence>
<keyword evidence="4" id="KW-1133">Transmembrane helix</keyword>
<sequence length="752" mass="77189">MPAHRRSAFRGSPEGRRRAETDKPRKSRSATSRMLPVALGIALLGVGGVVGPSVIGHSSAPDPGAFQLTALPKDAPDEGLVYDGLKPVAADALCSGSYVVLDETCTHGPDVAPTGLSVRKDVAPVTAATKLPGTVRVVQPVVVPPDAEIARDLGGSALTPEAPALIPDPAPGNADFVLGRDGVACESDGQSGRRVQMLYLYAAGTATRYNTFVNSFRTWAGGVDAIFDASAGETGGSRHVRYVTTPECTVAVAEVELPPGSLDSFTDTVKALGDLGYNRTDRKYLMFADANVYCGIATYVDDKRPGRTNRNNGGPSYSRVDSGCWSSAVAARELTHALGAVLNGAPNGTGAGGCLDDYDLLCGPDRSGRPVRQSCPKTHEVRLDCGHDDYFNTNPKPGSYLDQNWNVALSDFLLRSDGGDDIPDVPGAVQPAPGESVDPAAAGDPAQPDPAAAGGTPAPSAEAQDGSGDAPALPSTAPSTSAPADPLPGASSGSPSPLVTEPAAYQPRTENGSGDQDAGAPQPPTGGDGVQAALEIRDATSLSVRLTWSAASDDAKYEVSVDGKPVATTKATRARLIGLKPDATYRVEIKSATLGYHATGSARTAPAARPVENSWFVLTNSLTGGAAELYAARAADGTPATLGPADGGNQQQWQLVPAGAAGSYTLVSRASGKCLMPLGGAPVAGAPLVQGDCASAGGSHWRLQASDYGFTLRTETGDLTIGVGSQRYGWHRVLALEPDTGQRHQSWTAAPA</sequence>
<feature type="compositionally biased region" description="Basic and acidic residues" evidence="3">
    <location>
        <begin position="13"/>
        <end position="24"/>
    </location>
</feature>
<evidence type="ECO:0000256" key="2">
    <source>
        <dbReference type="ARBA" id="ARBA00023326"/>
    </source>
</evidence>
<evidence type="ECO:0000259" key="5">
    <source>
        <dbReference type="Pfam" id="PF14200"/>
    </source>
</evidence>
<dbReference type="InterPro" id="IPR035992">
    <property type="entry name" value="Ricin_B-like_lectins"/>
</dbReference>
<evidence type="ECO:0000313" key="6">
    <source>
        <dbReference type="EMBL" id="KUL27154.1"/>
    </source>
</evidence>
<keyword evidence="2" id="KW-0119">Carbohydrate metabolism</keyword>
<organism evidence="6 7">
    <name type="scientific">Actinoplanes awajinensis subsp. mycoplanecinus</name>
    <dbReference type="NCBI Taxonomy" id="135947"/>
    <lineage>
        <taxon>Bacteria</taxon>
        <taxon>Bacillati</taxon>
        <taxon>Actinomycetota</taxon>
        <taxon>Actinomycetes</taxon>
        <taxon>Micromonosporales</taxon>
        <taxon>Micromonosporaceae</taxon>
        <taxon>Actinoplanes</taxon>
    </lineage>
</organism>
<comment type="caution">
    <text evidence="6">The sequence shown here is derived from an EMBL/GenBank/DDBJ whole genome shotgun (WGS) entry which is preliminary data.</text>
</comment>
<dbReference type="CDD" id="cd00063">
    <property type="entry name" value="FN3"/>
    <property type="match status" value="1"/>
</dbReference>
<dbReference type="SUPFAM" id="SSF50370">
    <property type="entry name" value="Ricin B-like lectins"/>
    <property type="match status" value="1"/>
</dbReference>
<dbReference type="PROSITE" id="PS50231">
    <property type="entry name" value="RICIN_B_LECTIN"/>
    <property type="match status" value="1"/>
</dbReference>
<dbReference type="Pfam" id="PF14200">
    <property type="entry name" value="RicinB_lectin_2"/>
    <property type="match status" value="1"/>
</dbReference>
<feature type="compositionally biased region" description="Low complexity" evidence="3">
    <location>
        <begin position="438"/>
        <end position="463"/>
    </location>
</feature>
<keyword evidence="1" id="KW-0326">Glycosidase</keyword>
<name>A0A101JI04_9ACTN</name>